<name>A0AAW0E930_9AGAR</name>
<feature type="region of interest" description="Disordered" evidence="1">
    <location>
        <begin position="1"/>
        <end position="44"/>
    </location>
</feature>
<feature type="region of interest" description="Disordered" evidence="1">
    <location>
        <begin position="236"/>
        <end position="271"/>
    </location>
</feature>
<dbReference type="Proteomes" id="UP001383192">
    <property type="component" value="Unassembled WGS sequence"/>
</dbReference>
<evidence type="ECO:0000313" key="2">
    <source>
        <dbReference type="EMBL" id="KAK7060449.1"/>
    </source>
</evidence>
<dbReference type="AlphaFoldDB" id="A0AAW0E930"/>
<protein>
    <submittedName>
        <fullName evidence="2">Uncharacterized protein</fullName>
    </submittedName>
</protein>
<evidence type="ECO:0000256" key="1">
    <source>
        <dbReference type="SAM" id="MobiDB-lite"/>
    </source>
</evidence>
<accession>A0AAW0E930</accession>
<reference evidence="2 3" key="1">
    <citation type="submission" date="2024-01" db="EMBL/GenBank/DDBJ databases">
        <title>A draft genome for a cacao thread blight-causing isolate of Paramarasmius palmivorus.</title>
        <authorList>
            <person name="Baruah I.K."/>
            <person name="Bukari Y."/>
            <person name="Amoako-Attah I."/>
            <person name="Meinhardt L.W."/>
            <person name="Bailey B.A."/>
            <person name="Cohen S.P."/>
        </authorList>
    </citation>
    <scope>NUCLEOTIDE SEQUENCE [LARGE SCALE GENOMIC DNA]</scope>
    <source>
        <strain evidence="2 3">GH-12</strain>
    </source>
</reference>
<sequence length="304" mass="33068">MTTIARPPLRDIPLSEVPVPSDDVPKSNKRPLSPDGPSIFSPAKRRILCEEGILSPTKMLKSPFRTRPPIAPSFSDLQPPARPGSGATKRTVKTGGGPATTLVNLASSPELVSRTPQKSSSAHHNRTPNPAEDDFFATPDRLPSATRSSNDLHTVDRALPACSEPDSIHYPGFQVHRDPFTVILEPVDIEPLSAKATKENFPPKKALKKPVMEAARVDGKTLFLTPESKKREMEKLIKAKSTPATPKKVTGKGRLEPSSPTPQRPTVIQTWVGTPILSAEERLARKQLMVDEVEDGDDDDGLEP</sequence>
<proteinExistence type="predicted"/>
<comment type="caution">
    <text evidence="2">The sequence shown here is derived from an EMBL/GenBank/DDBJ whole genome shotgun (WGS) entry which is preliminary data.</text>
</comment>
<dbReference type="EMBL" id="JAYKXP010000003">
    <property type="protein sequence ID" value="KAK7060449.1"/>
    <property type="molecule type" value="Genomic_DNA"/>
</dbReference>
<organism evidence="2 3">
    <name type="scientific">Paramarasmius palmivorus</name>
    <dbReference type="NCBI Taxonomy" id="297713"/>
    <lineage>
        <taxon>Eukaryota</taxon>
        <taxon>Fungi</taxon>
        <taxon>Dikarya</taxon>
        <taxon>Basidiomycota</taxon>
        <taxon>Agaricomycotina</taxon>
        <taxon>Agaricomycetes</taxon>
        <taxon>Agaricomycetidae</taxon>
        <taxon>Agaricales</taxon>
        <taxon>Marasmiineae</taxon>
        <taxon>Marasmiaceae</taxon>
        <taxon>Paramarasmius</taxon>
    </lineage>
</organism>
<gene>
    <name evidence="2" type="ORF">VNI00_001214</name>
</gene>
<feature type="region of interest" description="Disordered" evidence="1">
    <location>
        <begin position="59"/>
        <end position="152"/>
    </location>
</feature>
<keyword evidence="3" id="KW-1185">Reference proteome</keyword>
<evidence type="ECO:0000313" key="3">
    <source>
        <dbReference type="Proteomes" id="UP001383192"/>
    </source>
</evidence>